<protein>
    <submittedName>
        <fullName evidence="2">Conjugative relaxosome accessory transposon protein</fullName>
    </submittedName>
</protein>
<dbReference type="Pfam" id="PF06122">
    <property type="entry name" value="TraH"/>
    <property type="match status" value="1"/>
</dbReference>
<dbReference type="InterPro" id="IPR010927">
    <property type="entry name" value="T4SS_TraH"/>
</dbReference>
<dbReference type="AlphaFoldDB" id="A0A0K6IYC1"/>
<reference evidence="3" key="1">
    <citation type="submission" date="2015-08" db="EMBL/GenBank/DDBJ databases">
        <authorList>
            <person name="Babu N.S."/>
            <person name="Beckwith C.J."/>
            <person name="Beseler K.G."/>
            <person name="Brison A."/>
            <person name="Carone J.V."/>
            <person name="Caskin T.P."/>
            <person name="Diamond M."/>
            <person name="Durham M.E."/>
            <person name="Foxe J.M."/>
            <person name="Go M."/>
            <person name="Henderson B.A."/>
            <person name="Jones I.B."/>
            <person name="McGettigan J.A."/>
            <person name="Micheletti S.J."/>
            <person name="Nasrallah M.E."/>
            <person name="Ortiz D."/>
            <person name="Piller C.R."/>
            <person name="Privatt S.R."/>
            <person name="Schneider S.L."/>
            <person name="Sharp S."/>
            <person name="Smith T.C."/>
            <person name="Stanton J.D."/>
            <person name="Ullery H.E."/>
            <person name="Wilson R.J."/>
            <person name="Serrano M.G."/>
            <person name="Buck G."/>
            <person name="Lee V."/>
            <person name="Wang Y."/>
            <person name="Carvalho R."/>
            <person name="Voegtly L."/>
            <person name="Shi R."/>
            <person name="Duckworth R."/>
            <person name="Johnson A."/>
            <person name="Loviza R."/>
            <person name="Walstead R."/>
            <person name="Shah Z."/>
            <person name="Kiflezghi M."/>
            <person name="Wade K."/>
            <person name="Ball S.L."/>
            <person name="Bradley K.W."/>
            <person name="Asai D.J."/>
            <person name="Bowman C.A."/>
            <person name="Russell D.A."/>
            <person name="Pope W.H."/>
            <person name="Jacobs-Sera D."/>
            <person name="Hendrix R.W."/>
            <person name="Hatfull G.F."/>
        </authorList>
    </citation>
    <scope>NUCLEOTIDE SEQUENCE [LARGE SCALE GENOMIC DNA]</scope>
    <source>
        <strain evidence="3">JCM 19170</strain>
    </source>
</reference>
<feature type="chain" id="PRO_5005505899" evidence="1">
    <location>
        <begin position="37"/>
        <end position="488"/>
    </location>
</feature>
<evidence type="ECO:0000313" key="2">
    <source>
        <dbReference type="EMBL" id="CUB08110.1"/>
    </source>
</evidence>
<gene>
    <name evidence="2" type="ORF">Ga0061068_12117</name>
</gene>
<evidence type="ECO:0000313" key="3">
    <source>
        <dbReference type="Proteomes" id="UP000182108"/>
    </source>
</evidence>
<sequence length="488" mass="53210">MLDNRIVGHLQKGIPMLRKRLIAAAIAVTFSASASASIQSEMQSWFNEMGAYGNVTGAQMVQGQTSTVYTGGSMYMRTPIRNYQLASIAPPSIRGGCGGIDLFAGSFSFINSEQLTALLRNIANNAISYAFMMAVKSVSPDLADLMQYIQDQASKINGMNLNSCQLAEGITTATLGPILSDKKEQANAQGTGSTLSNLWSDSFQSFDEWRKDKTAKKQARQKAASADANLKEILQPGNVVWKALQKTSAPDELKELMMSMVGTIIIVPPGDPGNENGTTPLWRYVGPTGVKFSDFIGNPESSTKSDVTLLKCNDYDCMNPAAVPNQSVASLSWHVRKTMENATNKIVSRQKQSFSGIDYAVYMNSSIPVWRLANVAAMSRSGPALLTDNYAQVVAVELAYNWFNEMANTLQKALSNNMAAQAQDVVQASSSLNQRIADVRQLASAEYMAQYQKAVSTAELQKTIQWLHETMMRSMPGDVQKSLLTFNQ</sequence>
<keyword evidence="1" id="KW-0732">Signal</keyword>
<dbReference type="EMBL" id="CYHH01000021">
    <property type="protein sequence ID" value="CUB08110.1"/>
    <property type="molecule type" value="Genomic_DNA"/>
</dbReference>
<organism evidence="2 3">
    <name type="scientific">Tepidiphilus thermophilus</name>
    <dbReference type="NCBI Taxonomy" id="876478"/>
    <lineage>
        <taxon>Bacteria</taxon>
        <taxon>Pseudomonadati</taxon>
        <taxon>Pseudomonadota</taxon>
        <taxon>Hydrogenophilia</taxon>
        <taxon>Hydrogenophilales</taxon>
        <taxon>Hydrogenophilaceae</taxon>
        <taxon>Tepidiphilus</taxon>
    </lineage>
</organism>
<feature type="signal peptide" evidence="1">
    <location>
        <begin position="1"/>
        <end position="36"/>
    </location>
</feature>
<evidence type="ECO:0000256" key="1">
    <source>
        <dbReference type="SAM" id="SignalP"/>
    </source>
</evidence>
<accession>A0A0K6IYC1</accession>
<dbReference type="Proteomes" id="UP000182108">
    <property type="component" value="Unassembled WGS sequence"/>
</dbReference>
<proteinExistence type="predicted"/>
<name>A0A0K6IYC1_9PROT</name>
<keyword evidence="3" id="KW-1185">Reference proteome</keyword>